<feature type="transmembrane region" description="Helical" evidence="8">
    <location>
        <begin position="433"/>
        <end position="452"/>
    </location>
</feature>
<feature type="domain" description="Glycosyltransferase RgtA/B/C/D-like" evidence="9">
    <location>
        <begin position="68"/>
        <end position="224"/>
    </location>
</feature>
<feature type="transmembrane region" description="Helical" evidence="8">
    <location>
        <begin position="116"/>
        <end position="136"/>
    </location>
</feature>
<keyword evidence="6 8" id="KW-1133">Transmembrane helix</keyword>
<dbReference type="AlphaFoldDB" id="A0A399CUP2"/>
<dbReference type="PANTHER" id="PTHR33908:SF3">
    <property type="entry name" value="UNDECAPRENYL PHOSPHATE-ALPHA-4-AMINO-4-DEOXY-L-ARABINOSE ARABINOSYL TRANSFERASE"/>
    <property type="match status" value="1"/>
</dbReference>
<evidence type="ECO:0000259" key="9">
    <source>
        <dbReference type="Pfam" id="PF13231"/>
    </source>
</evidence>
<reference evidence="10 11" key="1">
    <citation type="journal article" date="2015" name="Int. J. Syst. Evol. Microbiol.">
        <title>Mariniphaga sediminis sp. nov., isolated from coastal sediment.</title>
        <authorList>
            <person name="Wang F.Q."/>
            <person name="Shen Q.Y."/>
            <person name="Chen G.J."/>
            <person name="Du Z.J."/>
        </authorList>
    </citation>
    <scope>NUCLEOTIDE SEQUENCE [LARGE SCALE GENOMIC DNA]</scope>
    <source>
        <strain evidence="10 11">SY21</strain>
    </source>
</reference>
<evidence type="ECO:0000256" key="5">
    <source>
        <dbReference type="ARBA" id="ARBA00022692"/>
    </source>
</evidence>
<proteinExistence type="predicted"/>
<feature type="transmembrane region" description="Helical" evidence="8">
    <location>
        <begin position="88"/>
        <end position="109"/>
    </location>
</feature>
<dbReference type="Proteomes" id="UP000266441">
    <property type="component" value="Unassembled WGS sequence"/>
</dbReference>
<evidence type="ECO:0000256" key="2">
    <source>
        <dbReference type="ARBA" id="ARBA00022475"/>
    </source>
</evidence>
<feature type="transmembrane region" description="Helical" evidence="8">
    <location>
        <begin position="352"/>
        <end position="374"/>
    </location>
</feature>
<protein>
    <submittedName>
        <fullName evidence="10">Glycosyl transferase</fullName>
    </submittedName>
</protein>
<dbReference type="PANTHER" id="PTHR33908">
    <property type="entry name" value="MANNOSYLTRANSFERASE YKCB-RELATED"/>
    <property type="match status" value="1"/>
</dbReference>
<evidence type="ECO:0000256" key="6">
    <source>
        <dbReference type="ARBA" id="ARBA00022989"/>
    </source>
</evidence>
<evidence type="ECO:0000256" key="1">
    <source>
        <dbReference type="ARBA" id="ARBA00004651"/>
    </source>
</evidence>
<dbReference type="EMBL" id="QWET01000021">
    <property type="protein sequence ID" value="RIH63369.1"/>
    <property type="molecule type" value="Genomic_DNA"/>
</dbReference>
<comment type="caution">
    <text evidence="10">The sequence shown here is derived from an EMBL/GenBank/DDBJ whole genome shotgun (WGS) entry which is preliminary data.</text>
</comment>
<sequence>MIEKINRANPAKIGIYIVSIAALLFIPFLGGVHLFDWDEINFAEAAREMIVTGDYLTVHINFQPFWEKPPLFIWMQVLSMKLFGINEFAARFPNAVCGIVTLPILFAMGRKIRDNFFGLLWVIAYAGSVLPFFYFKSGIIDPWFNLFIFLGVWFLMLYAFRENQHKLRNIILSAAFAGLAVLTKGPVGFLLIALTGGVFLLWVRFKVKVRVKDVITYFAVLALVGGSWFILQILNGHLDTVVEFIVYQVRLFRTQDAGHGGFFGYHFVVLLVGVFPSSILALKAFGKEPGNETFYPFAKKWMVILFWVVLILFSIVKTKIVHYSSLTYFPLTFLAAAFVYHAHKKTIRWSRWMSVLIIVLSVLLALPVMLLQFIDKYKHEIISRDLIHDPFAVENLKADVRWMGFEFLPGLLFLLAIIFIFTRIKKTAPVKRALFLWGTTLAFTLSVLLLLVPRIEKYSQNALIEFFKSKAGEDVYIKNLYFRSYATYFYGETQPTDNPNFYDDDWLLTGDIDKDVYFVTKIHRAEQLDKYDDLEETGRKNGFVFYIRKAKNPKP</sequence>
<evidence type="ECO:0000256" key="7">
    <source>
        <dbReference type="ARBA" id="ARBA00023136"/>
    </source>
</evidence>
<evidence type="ECO:0000256" key="8">
    <source>
        <dbReference type="SAM" id="Phobius"/>
    </source>
</evidence>
<dbReference type="GO" id="GO:0016763">
    <property type="term" value="F:pentosyltransferase activity"/>
    <property type="evidence" value="ECO:0007669"/>
    <property type="project" value="TreeGrafter"/>
</dbReference>
<accession>A0A399CUP2</accession>
<dbReference type="Pfam" id="PF13231">
    <property type="entry name" value="PMT_2"/>
    <property type="match status" value="1"/>
</dbReference>
<keyword evidence="2" id="KW-1003">Cell membrane</keyword>
<feature type="transmembrane region" description="Helical" evidence="8">
    <location>
        <begin position="402"/>
        <end position="421"/>
    </location>
</feature>
<feature type="transmembrane region" description="Helical" evidence="8">
    <location>
        <begin position="13"/>
        <end position="35"/>
    </location>
</feature>
<feature type="transmembrane region" description="Helical" evidence="8">
    <location>
        <begin position="297"/>
        <end position="316"/>
    </location>
</feature>
<feature type="transmembrane region" description="Helical" evidence="8">
    <location>
        <begin position="142"/>
        <end position="160"/>
    </location>
</feature>
<keyword evidence="4 10" id="KW-0808">Transferase</keyword>
<evidence type="ECO:0000256" key="3">
    <source>
        <dbReference type="ARBA" id="ARBA00022676"/>
    </source>
</evidence>
<organism evidence="10 11">
    <name type="scientific">Mariniphaga sediminis</name>
    <dbReference type="NCBI Taxonomy" id="1628158"/>
    <lineage>
        <taxon>Bacteria</taxon>
        <taxon>Pseudomonadati</taxon>
        <taxon>Bacteroidota</taxon>
        <taxon>Bacteroidia</taxon>
        <taxon>Marinilabiliales</taxon>
        <taxon>Prolixibacteraceae</taxon>
        <taxon>Mariniphaga</taxon>
    </lineage>
</organism>
<feature type="transmembrane region" description="Helical" evidence="8">
    <location>
        <begin position="322"/>
        <end position="340"/>
    </location>
</feature>
<keyword evidence="3" id="KW-0328">Glycosyltransferase</keyword>
<dbReference type="InterPro" id="IPR038731">
    <property type="entry name" value="RgtA/B/C-like"/>
</dbReference>
<dbReference type="GO" id="GO:0010041">
    <property type="term" value="P:response to iron(III) ion"/>
    <property type="evidence" value="ECO:0007669"/>
    <property type="project" value="TreeGrafter"/>
</dbReference>
<evidence type="ECO:0000313" key="10">
    <source>
        <dbReference type="EMBL" id="RIH63369.1"/>
    </source>
</evidence>
<feature type="transmembrane region" description="Helical" evidence="8">
    <location>
        <begin position="214"/>
        <end position="234"/>
    </location>
</feature>
<evidence type="ECO:0000313" key="11">
    <source>
        <dbReference type="Proteomes" id="UP000266441"/>
    </source>
</evidence>
<dbReference type="GO" id="GO:0005886">
    <property type="term" value="C:plasma membrane"/>
    <property type="evidence" value="ECO:0007669"/>
    <property type="project" value="UniProtKB-SubCell"/>
</dbReference>
<keyword evidence="11" id="KW-1185">Reference proteome</keyword>
<feature type="transmembrane region" description="Helical" evidence="8">
    <location>
        <begin position="167"/>
        <end position="183"/>
    </location>
</feature>
<dbReference type="RefSeq" id="WP_119351635.1">
    <property type="nucleotide sequence ID" value="NZ_QWET01000021.1"/>
</dbReference>
<keyword evidence="5 8" id="KW-0812">Transmembrane</keyword>
<feature type="transmembrane region" description="Helical" evidence="8">
    <location>
        <begin position="262"/>
        <end position="285"/>
    </location>
</feature>
<gene>
    <name evidence="10" type="ORF">D1164_19755</name>
</gene>
<dbReference type="InterPro" id="IPR050297">
    <property type="entry name" value="LipidA_mod_glycosyltrf_83"/>
</dbReference>
<dbReference type="GO" id="GO:0009103">
    <property type="term" value="P:lipopolysaccharide biosynthetic process"/>
    <property type="evidence" value="ECO:0007669"/>
    <property type="project" value="UniProtKB-ARBA"/>
</dbReference>
<comment type="subcellular location">
    <subcellularLocation>
        <location evidence="1">Cell membrane</location>
        <topology evidence="1">Multi-pass membrane protein</topology>
    </subcellularLocation>
</comment>
<name>A0A399CUP2_9BACT</name>
<keyword evidence="7 8" id="KW-0472">Membrane</keyword>
<evidence type="ECO:0000256" key="4">
    <source>
        <dbReference type="ARBA" id="ARBA00022679"/>
    </source>
</evidence>
<dbReference type="OrthoDB" id="8353433at2"/>